<keyword evidence="1" id="KW-1133">Transmembrane helix</keyword>
<dbReference type="EMBL" id="DVGY01000098">
    <property type="protein sequence ID" value="HIR41064.1"/>
    <property type="molecule type" value="Genomic_DNA"/>
</dbReference>
<feature type="transmembrane region" description="Helical" evidence="1">
    <location>
        <begin position="285"/>
        <end position="306"/>
    </location>
</feature>
<evidence type="ECO:0000313" key="2">
    <source>
        <dbReference type="EMBL" id="HIR41064.1"/>
    </source>
</evidence>
<evidence type="ECO:0000256" key="1">
    <source>
        <dbReference type="SAM" id="Phobius"/>
    </source>
</evidence>
<keyword evidence="1" id="KW-0812">Transmembrane</keyword>
<comment type="caution">
    <text evidence="2">The sequence shown here is derived from an EMBL/GenBank/DDBJ whole genome shotgun (WGS) entry which is preliminary data.</text>
</comment>
<sequence length="315" mass="34898">MGTRLLSFLAAGVLCVQGGIMTAAEEPSLLCPRRSYQEVSVSDFVSSSYKLTRQNSDYQEIHSLGEEIVESVNLWLGVHLERPLQIQDIQWEHFYKIYITLEDLYSIQTTQDLLKTLETGYAKWEGYIFLEEDVVSVQLEQHSDQGENHWTVVSAGFTEPEYMPGYDAAIKAGMDASSQEVSQAVLVCSGNGMTVCLLCSDTIDTMVTVSETEVIGDAGYLQNISVPGTQPKDGIFDFRQVAAHSKPFSPELPFSEIPEGGRLVGEMPQMDYCGIAQRDQVFGTGIWMVMGMAVIAAAATVGVLIWRHRNKKKQS</sequence>
<organism evidence="2 3">
    <name type="scientific">Candidatus Egerieicola pullicola</name>
    <dbReference type="NCBI Taxonomy" id="2840775"/>
    <lineage>
        <taxon>Bacteria</taxon>
        <taxon>Bacillati</taxon>
        <taxon>Bacillota</taxon>
        <taxon>Clostridia</taxon>
        <taxon>Eubacteriales</taxon>
        <taxon>Oscillospiraceae</taxon>
        <taxon>Oscillospiraceae incertae sedis</taxon>
        <taxon>Candidatus Egerieicola</taxon>
    </lineage>
</organism>
<reference evidence="2" key="2">
    <citation type="journal article" date="2021" name="PeerJ">
        <title>Extensive microbial diversity within the chicken gut microbiome revealed by metagenomics and culture.</title>
        <authorList>
            <person name="Gilroy R."/>
            <person name="Ravi A."/>
            <person name="Getino M."/>
            <person name="Pursley I."/>
            <person name="Horton D.L."/>
            <person name="Alikhan N.F."/>
            <person name="Baker D."/>
            <person name="Gharbi K."/>
            <person name="Hall N."/>
            <person name="Watson M."/>
            <person name="Adriaenssens E.M."/>
            <person name="Foster-Nyarko E."/>
            <person name="Jarju S."/>
            <person name="Secka A."/>
            <person name="Antonio M."/>
            <person name="Oren A."/>
            <person name="Chaudhuri R.R."/>
            <person name="La Ragione R."/>
            <person name="Hildebrand F."/>
            <person name="Pallen M.J."/>
        </authorList>
    </citation>
    <scope>NUCLEOTIDE SEQUENCE</scope>
    <source>
        <strain evidence="2">CHK184-25365</strain>
    </source>
</reference>
<dbReference type="AlphaFoldDB" id="A0A9D1AKZ3"/>
<reference evidence="2" key="1">
    <citation type="submission" date="2020-10" db="EMBL/GenBank/DDBJ databases">
        <authorList>
            <person name="Gilroy R."/>
        </authorList>
    </citation>
    <scope>NUCLEOTIDE SEQUENCE</scope>
    <source>
        <strain evidence="2">CHK184-25365</strain>
    </source>
</reference>
<name>A0A9D1AKZ3_9FIRM</name>
<evidence type="ECO:0000313" key="3">
    <source>
        <dbReference type="Proteomes" id="UP000886749"/>
    </source>
</evidence>
<gene>
    <name evidence="2" type="ORF">IAB36_04465</name>
</gene>
<proteinExistence type="predicted"/>
<dbReference type="Proteomes" id="UP000886749">
    <property type="component" value="Unassembled WGS sequence"/>
</dbReference>
<keyword evidence="1" id="KW-0472">Membrane</keyword>
<protein>
    <submittedName>
        <fullName evidence="2">Uncharacterized protein</fullName>
    </submittedName>
</protein>
<accession>A0A9D1AKZ3</accession>